<protein>
    <submittedName>
        <fullName evidence="1">Uncharacterized protein</fullName>
    </submittedName>
</protein>
<reference evidence="1" key="1">
    <citation type="submission" date="2022-04" db="EMBL/GenBank/DDBJ databases">
        <title>Genome of the entomopathogenic fungus Entomophthora muscae.</title>
        <authorList>
            <person name="Elya C."/>
            <person name="Lovett B.R."/>
            <person name="Lee E."/>
            <person name="Macias A.M."/>
            <person name="Hajek A.E."/>
            <person name="De Bivort B.L."/>
            <person name="Kasson M.T."/>
            <person name="De Fine Licht H.H."/>
            <person name="Stajich J.E."/>
        </authorList>
    </citation>
    <scope>NUCLEOTIDE SEQUENCE</scope>
    <source>
        <strain evidence="1">Berkeley</strain>
    </source>
</reference>
<organism evidence="1 2">
    <name type="scientific">Entomophthora muscae</name>
    <dbReference type="NCBI Taxonomy" id="34485"/>
    <lineage>
        <taxon>Eukaryota</taxon>
        <taxon>Fungi</taxon>
        <taxon>Fungi incertae sedis</taxon>
        <taxon>Zoopagomycota</taxon>
        <taxon>Entomophthoromycotina</taxon>
        <taxon>Entomophthoromycetes</taxon>
        <taxon>Entomophthorales</taxon>
        <taxon>Entomophthoraceae</taxon>
        <taxon>Entomophthora</taxon>
    </lineage>
</organism>
<evidence type="ECO:0000313" key="2">
    <source>
        <dbReference type="Proteomes" id="UP001165960"/>
    </source>
</evidence>
<gene>
    <name evidence="1" type="ORF">DSO57_1002573</name>
</gene>
<dbReference type="Proteomes" id="UP001165960">
    <property type="component" value="Unassembled WGS sequence"/>
</dbReference>
<proteinExistence type="predicted"/>
<evidence type="ECO:0000313" key="1">
    <source>
        <dbReference type="EMBL" id="KAJ9082627.1"/>
    </source>
</evidence>
<accession>A0ACC2U6S2</accession>
<dbReference type="EMBL" id="QTSX02001426">
    <property type="protein sequence ID" value="KAJ9082627.1"/>
    <property type="molecule type" value="Genomic_DNA"/>
</dbReference>
<name>A0ACC2U6S2_9FUNG</name>
<sequence>MASLSLAASSCFSHSASFRSWMSMAKHTVWVVLGMGLFCKKWQRYEYSPSGPGPWCLLRYRTSKAVG</sequence>
<keyword evidence="2" id="KW-1185">Reference proteome</keyword>
<comment type="caution">
    <text evidence="1">The sequence shown here is derived from an EMBL/GenBank/DDBJ whole genome shotgun (WGS) entry which is preliminary data.</text>
</comment>